<name>A0ABN8ZQP7_RANTA</name>
<accession>A0ABN8ZQP7</accession>
<protein>
    <submittedName>
        <fullName evidence="1">Uncharacterized protein</fullName>
    </submittedName>
</protein>
<evidence type="ECO:0000313" key="2">
    <source>
        <dbReference type="Proteomes" id="UP001176941"/>
    </source>
</evidence>
<keyword evidence="2" id="KW-1185">Reference proteome</keyword>
<dbReference type="Proteomes" id="UP001176941">
    <property type="component" value="Chromosome 4"/>
</dbReference>
<evidence type="ECO:0000313" key="1">
    <source>
        <dbReference type="EMBL" id="CAI9174104.1"/>
    </source>
</evidence>
<reference evidence="1" key="1">
    <citation type="submission" date="2023-04" db="EMBL/GenBank/DDBJ databases">
        <authorList>
            <consortium name="ELIXIR-Norway"/>
        </authorList>
    </citation>
    <scope>NUCLEOTIDE SEQUENCE [LARGE SCALE GENOMIC DNA]</scope>
</reference>
<gene>
    <name evidence="1" type="ORF">MRATA1EN1_LOCUS23066</name>
</gene>
<sequence length="102" mass="10728">MGKRPTASLPSHSVGNLEQGALKAAAVSHLSLFTAVPPTLASEYGEGYGFFLLTGSQGLRHPSLDPLCPLPFALCPWKGVLEVPSHLYATVCLAQLRGVGTR</sequence>
<dbReference type="EMBL" id="OX459940">
    <property type="protein sequence ID" value="CAI9174104.1"/>
    <property type="molecule type" value="Genomic_DNA"/>
</dbReference>
<organism evidence="1 2">
    <name type="scientific">Rangifer tarandus platyrhynchus</name>
    <name type="common">Svalbard reindeer</name>
    <dbReference type="NCBI Taxonomy" id="3082113"/>
    <lineage>
        <taxon>Eukaryota</taxon>
        <taxon>Metazoa</taxon>
        <taxon>Chordata</taxon>
        <taxon>Craniata</taxon>
        <taxon>Vertebrata</taxon>
        <taxon>Euteleostomi</taxon>
        <taxon>Mammalia</taxon>
        <taxon>Eutheria</taxon>
        <taxon>Laurasiatheria</taxon>
        <taxon>Artiodactyla</taxon>
        <taxon>Ruminantia</taxon>
        <taxon>Pecora</taxon>
        <taxon>Cervidae</taxon>
        <taxon>Odocoileinae</taxon>
        <taxon>Rangifer</taxon>
    </lineage>
</organism>
<proteinExistence type="predicted"/>